<feature type="signal peptide" evidence="1">
    <location>
        <begin position="1"/>
        <end position="24"/>
    </location>
</feature>
<dbReference type="EMBL" id="PKMF04000688">
    <property type="protein sequence ID" value="KAK7821789.1"/>
    <property type="molecule type" value="Genomic_DNA"/>
</dbReference>
<evidence type="ECO:0000313" key="2">
    <source>
        <dbReference type="EMBL" id="KAK7821789.1"/>
    </source>
</evidence>
<name>A0AAW0J689_QUESU</name>
<evidence type="ECO:0000313" key="3">
    <source>
        <dbReference type="Proteomes" id="UP000237347"/>
    </source>
</evidence>
<evidence type="ECO:0000256" key="1">
    <source>
        <dbReference type="SAM" id="SignalP"/>
    </source>
</evidence>
<keyword evidence="3" id="KW-1185">Reference proteome</keyword>
<protein>
    <submittedName>
        <fullName evidence="2">Uncharacterized protein</fullName>
    </submittedName>
</protein>
<gene>
    <name evidence="2" type="ORF">CFP56_037289</name>
</gene>
<proteinExistence type="predicted"/>
<sequence length="113" mass="12626">MAPVSPSLIFSLCLIFILIPQATTQPSFICHTCSPGLGNYTTNSTYAANLNHVFYPPTPQLTMGFTVPLMARTLTKSMQLDSVEEILIKMFSEVALMTLHLLSYNFVPIKRRQ</sequence>
<keyword evidence="1" id="KW-0732">Signal</keyword>
<accession>A0AAW0J689</accession>
<comment type="caution">
    <text evidence="2">The sequence shown here is derived from an EMBL/GenBank/DDBJ whole genome shotgun (WGS) entry which is preliminary data.</text>
</comment>
<dbReference type="AlphaFoldDB" id="A0AAW0J689"/>
<dbReference type="Proteomes" id="UP000237347">
    <property type="component" value="Unassembled WGS sequence"/>
</dbReference>
<reference evidence="2 3" key="1">
    <citation type="journal article" date="2018" name="Sci. Data">
        <title>The draft genome sequence of cork oak.</title>
        <authorList>
            <person name="Ramos A.M."/>
            <person name="Usie A."/>
            <person name="Barbosa P."/>
            <person name="Barros P.M."/>
            <person name="Capote T."/>
            <person name="Chaves I."/>
            <person name="Simoes F."/>
            <person name="Abreu I."/>
            <person name="Carrasquinho I."/>
            <person name="Faro C."/>
            <person name="Guimaraes J.B."/>
            <person name="Mendonca D."/>
            <person name="Nobrega F."/>
            <person name="Rodrigues L."/>
            <person name="Saibo N.J.M."/>
            <person name="Varela M.C."/>
            <person name="Egas C."/>
            <person name="Matos J."/>
            <person name="Miguel C.M."/>
            <person name="Oliveira M.M."/>
            <person name="Ricardo C.P."/>
            <person name="Goncalves S."/>
        </authorList>
    </citation>
    <scope>NUCLEOTIDE SEQUENCE [LARGE SCALE GENOMIC DNA]</scope>
    <source>
        <strain evidence="3">cv. HL8</strain>
    </source>
</reference>
<organism evidence="2 3">
    <name type="scientific">Quercus suber</name>
    <name type="common">Cork oak</name>
    <dbReference type="NCBI Taxonomy" id="58331"/>
    <lineage>
        <taxon>Eukaryota</taxon>
        <taxon>Viridiplantae</taxon>
        <taxon>Streptophyta</taxon>
        <taxon>Embryophyta</taxon>
        <taxon>Tracheophyta</taxon>
        <taxon>Spermatophyta</taxon>
        <taxon>Magnoliopsida</taxon>
        <taxon>eudicotyledons</taxon>
        <taxon>Gunneridae</taxon>
        <taxon>Pentapetalae</taxon>
        <taxon>rosids</taxon>
        <taxon>fabids</taxon>
        <taxon>Fagales</taxon>
        <taxon>Fagaceae</taxon>
        <taxon>Quercus</taxon>
    </lineage>
</organism>
<feature type="chain" id="PRO_5043642773" evidence="1">
    <location>
        <begin position="25"/>
        <end position="113"/>
    </location>
</feature>